<dbReference type="AlphaFoldDB" id="A0AAU8CWL8"/>
<protein>
    <submittedName>
        <fullName evidence="1">Uncharacterized protein</fullName>
    </submittedName>
</protein>
<reference evidence="1" key="1">
    <citation type="submission" date="2024-06" db="EMBL/GenBank/DDBJ databases">
        <title>Mesorhizobium karijinii sp. nov., a symbiont of the iconic Swainsona formosa from arid Australia.</title>
        <authorList>
            <person name="Hill Y.J."/>
            <person name="Watkin E.L.J."/>
            <person name="O'Hara G.W."/>
            <person name="Terpolilli J."/>
            <person name="Tye M.L."/>
            <person name="Kohlmeier M.G."/>
        </authorList>
    </citation>
    <scope>NUCLEOTIDE SEQUENCE</scope>
    <source>
        <strain evidence="1">WSM2240</strain>
    </source>
</reference>
<name>A0AAU8CWL8_9HYPH</name>
<evidence type="ECO:0000313" key="1">
    <source>
        <dbReference type="EMBL" id="XCG51232.1"/>
    </source>
</evidence>
<sequence>MMTRLGLIAIFSMIPFEASAIVRYMVQGMTCAEVQEALDRDGVAVLYRQGASGVSLYDQFVKDGSFCGALSIITVERIAVADSGECRVSKCIELRRFGG</sequence>
<gene>
    <name evidence="1" type="ORF">ABVK50_12470</name>
</gene>
<organism evidence="1">
    <name type="scientific">Mesorhizobium sp. WSM2240</name>
    <dbReference type="NCBI Taxonomy" id="3228851"/>
    <lineage>
        <taxon>Bacteria</taxon>
        <taxon>Pseudomonadati</taxon>
        <taxon>Pseudomonadota</taxon>
        <taxon>Alphaproteobacteria</taxon>
        <taxon>Hyphomicrobiales</taxon>
        <taxon>Phyllobacteriaceae</taxon>
        <taxon>Mesorhizobium</taxon>
    </lineage>
</organism>
<proteinExistence type="predicted"/>
<accession>A0AAU8CWL8</accession>
<dbReference type="EMBL" id="CP159253">
    <property type="protein sequence ID" value="XCG51232.1"/>
    <property type="molecule type" value="Genomic_DNA"/>
</dbReference>